<dbReference type="InterPro" id="IPR000391">
    <property type="entry name" value="Rng_hydr_dOase-bsu"/>
</dbReference>
<evidence type="ECO:0000313" key="3">
    <source>
        <dbReference type="EMBL" id="BBZ74856.1"/>
    </source>
</evidence>
<dbReference type="GO" id="GO:0051213">
    <property type="term" value="F:dioxygenase activity"/>
    <property type="evidence" value="ECO:0007669"/>
    <property type="project" value="UniProtKB-KW"/>
</dbReference>
<dbReference type="PANTHER" id="PTHR41534">
    <property type="entry name" value="BLR3401 PROTEIN"/>
    <property type="match status" value="1"/>
</dbReference>
<gene>
    <name evidence="3" type="ORF">MANY_01930</name>
</gene>
<dbReference type="RefSeq" id="WP_163802404.1">
    <property type="nucleotide sequence ID" value="NZ_AP022620.1"/>
</dbReference>
<comment type="similarity">
    <text evidence="1">Belongs to the bacterial ring-hydroxylating dioxygenase beta subunit family.</text>
</comment>
<dbReference type="Proteomes" id="UP000467249">
    <property type="component" value="Chromosome"/>
</dbReference>
<dbReference type="Gene3D" id="3.10.450.50">
    <property type="match status" value="1"/>
</dbReference>
<evidence type="ECO:0000256" key="1">
    <source>
        <dbReference type="ARBA" id="ARBA00009570"/>
    </source>
</evidence>
<proteinExistence type="inferred from homology"/>
<protein>
    <submittedName>
        <fullName evidence="3">Ring-hydroxylating dioxygenase subunit beta</fullName>
    </submittedName>
</protein>
<keyword evidence="2" id="KW-0560">Oxidoreductase</keyword>
<dbReference type="InterPro" id="IPR032710">
    <property type="entry name" value="NTF2-like_dom_sf"/>
</dbReference>
<keyword evidence="3" id="KW-0223">Dioxygenase</keyword>
<dbReference type="CDD" id="cd00667">
    <property type="entry name" value="ring_hydroxylating_dioxygenases_beta"/>
    <property type="match status" value="1"/>
</dbReference>
<dbReference type="PANTHER" id="PTHR41534:SF2">
    <property type="entry name" value="3-PHENYLPROPIONATE_CINNAMIC ACID DIOXYGENASE SUBUNIT BETA"/>
    <property type="match status" value="1"/>
</dbReference>
<sequence length="164" mass="19042">MTAAVVTRAAIEEFLYHEAALLDSWDLDGWLELYTVDAKYEVPCNDKLDADPVRDLLLIDDDYRRMQARVERLNNRRAHREYPHSRSNHQVFNVRVEPLGPAGEEIAVSAAFTVWRFRAGKSSAYVGKYRYRLRRVEGSLRIAYKRVELDMTDLRQVADVAIIL</sequence>
<accession>A0A6N4VYU8</accession>
<dbReference type="SUPFAM" id="SSF54427">
    <property type="entry name" value="NTF2-like"/>
    <property type="match status" value="1"/>
</dbReference>
<dbReference type="GO" id="GO:0019380">
    <property type="term" value="P:3-phenylpropionate catabolic process"/>
    <property type="evidence" value="ECO:0007669"/>
    <property type="project" value="TreeGrafter"/>
</dbReference>
<organism evidence="3 4">
    <name type="scientific">Mycolicibacterium anyangense</name>
    <dbReference type="NCBI Taxonomy" id="1431246"/>
    <lineage>
        <taxon>Bacteria</taxon>
        <taxon>Bacillati</taxon>
        <taxon>Actinomycetota</taxon>
        <taxon>Actinomycetes</taxon>
        <taxon>Mycobacteriales</taxon>
        <taxon>Mycobacteriaceae</taxon>
        <taxon>Mycolicibacterium</taxon>
    </lineage>
</organism>
<reference evidence="3 4" key="1">
    <citation type="journal article" date="2019" name="Emerg. Microbes Infect.">
        <title>Comprehensive subspecies identification of 175 nontuberculous mycobacteria species based on 7547 genomic profiles.</title>
        <authorList>
            <person name="Matsumoto Y."/>
            <person name="Kinjo T."/>
            <person name="Motooka D."/>
            <person name="Nabeya D."/>
            <person name="Jung N."/>
            <person name="Uechi K."/>
            <person name="Horii T."/>
            <person name="Iida T."/>
            <person name="Fujita J."/>
            <person name="Nakamura S."/>
        </authorList>
    </citation>
    <scope>NUCLEOTIDE SEQUENCE [LARGE SCALE GENOMIC DNA]</scope>
    <source>
        <strain evidence="3 4">JCM 30275</strain>
    </source>
</reference>
<evidence type="ECO:0000256" key="2">
    <source>
        <dbReference type="ARBA" id="ARBA00023002"/>
    </source>
</evidence>
<keyword evidence="4" id="KW-1185">Reference proteome</keyword>
<evidence type="ECO:0000313" key="4">
    <source>
        <dbReference type="Proteomes" id="UP000467249"/>
    </source>
</evidence>
<dbReference type="KEGG" id="many:MANY_01930"/>
<name>A0A6N4VYU8_9MYCO</name>
<dbReference type="AlphaFoldDB" id="A0A6N4VYU8"/>
<dbReference type="EMBL" id="AP022620">
    <property type="protein sequence ID" value="BBZ74856.1"/>
    <property type="molecule type" value="Genomic_DNA"/>
</dbReference>
<dbReference type="Pfam" id="PF00866">
    <property type="entry name" value="Ring_hydroxyl_B"/>
    <property type="match status" value="1"/>
</dbReference>